<dbReference type="EMBL" id="CM042015">
    <property type="protein sequence ID" value="KAI3709229.1"/>
    <property type="molecule type" value="Genomic_DNA"/>
</dbReference>
<reference evidence="2" key="1">
    <citation type="journal article" date="2022" name="Mol. Ecol. Resour.">
        <title>The genomes of chicory, endive, great burdock and yacon provide insights into Asteraceae palaeo-polyploidization history and plant inulin production.</title>
        <authorList>
            <person name="Fan W."/>
            <person name="Wang S."/>
            <person name="Wang H."/>
            <person name="Wang A."/>
            <person name="Jiang F."/>
            <person name="Liu H."/>
            <person name="Zhao H."/>
            <person name="Xu D."/>
            <person name="Zhang Y."/>
        </authorList>
    </citation>
    <scope>NUCLEOTIDE SEQUENCE [LARGE SCALE GENOMIC DNA]</scope>
    <source>
        <strain evidence="2">cv. Punajuju</strain>
    </source>
</reference>
<dbReference type="Proteomes" id="UP001055811">
    <property type="component" value="Linkage Group LG07"/>
</dbReference>
<comment type="caution">
    <text evidence="1">The sequence shown here is derived from an EMBL/GenBank/DDBJ whole genome shotgun (WGS) entry which is preliminary data.</text>
</comment>
<organism evidence="1 2">
    <name type="scientific">Cichorium intybus</name>
    <name type="common">Chicory</name>
    <dbReference type="NCBI Taxonomy" id="13427"/>
    <lineage>
        <taxon>Eukaryota</taxon>
        <taxon>Viridiplantae</taxon>
        <taxon>Streptophyta</taxon>
        <taxon>Embryophyta</taxon>
        <taxon>Tracheophyta</taxon>
        <taxon>Spermatophyta</taxon>
        <taxon>Magnoliopsida</taxon>
        <taxon>eudicotyledons</taxon>
        <taxon>Gunneridae</taxon>
        <taxon>Pentapetalae</taxon>
        <taxon>asterids</taxon>
        <taxon>campanulids</taxon>
        <taxon>Asterales</taxon>
        <taxon>Asteraceae</taxon>
        <taxon>Cichorioideae</taxon>
        <taxon>Cichorieae</taxon>
        <taxon>Cichoriinae</taxon>
        <taxon>Cichorium</taxon>
    </lineage>
</organism>
<proteinExistence type="predicted"/>
<evidence type="ECO:0000313" key="1">
    <source>
        <dbReference type="EMBL" id="KAI3709229.1"/>
    </source>
</evidence>
<sequence>MNLQSGDAGHDDDNQDASSECSEQVAKANGKAKKAAPAAAEQQRAQSAAAAPTKKAAAAPAKTAAKPAAKKKYTQQTPAKTIPNLCGAWAPTIYIKRQKGTAKRTKKTRAEHGYPLVMSQIGFV</sequence>
<evidence type="ECO:0000313" key="2">
    <source>
        <dbReference type="Proteomes" id="UP001055811"/>
    </source>
</evidence>
<keyword evidence="2" id="KW-1185">Reference proteome</keyword>
<accession>A0ACB9AG80</accession>
<name>A0ACB9AG80_CICIN</name>
<reference evidence="1 2" key="2">
    <citation type="journal article" date="2022" name="Mol. Ecol. Resour.">
        <title>The genomes of chicory, endive, great burdock and yacon provide insights into Asteraceae paleo-polyploidization history and plant inulin production.</title>
        <authorList>
            <person name="Fan W."/>
            <person name="Wang S."/>
            <person name="Wang H."/>
            <person name="Wang A."/>
            <person name="Jiang F."/>
            <person name="Liu H."/>
            <person name="Zhao H."/>
            <person name="Xu D."/>
            <person name="Zhang Y."/>
        </authorList>
    </citation>
    <scope>NUCLEOTIDE SEQUENCE [LARGE SCALE GENOMIC DNA]</scope>
    <source>
        <strain evidence="2">cv. Punajuju</strain>
        <tissue evidence="1">Leaves</tissue>
    </source>
</reference>
<gene>
    <name evidence="1" type="ORF">L2E82_38988</name>
</gene>
<protein>
    <submittedName>
        <fullName evidence="1">Uncharacterized protein</fullName>
    </submittedName>
</protein>